<organism evidence="1">
    <name type="scientific">Clostridium botulinum B str. Osaka05</name>
    <dbReference type="NCBI Taxonomy" id="1407017"/>
    <lineage>
        <taxon>Bacteria</taxon>
        <taxon>Bacillati</taxon>
        <taxon>Bacillota</taxon>
        <taxon>Clostridia</taxon>
        <taxon>Eubacteriales</taxon>
        <taxon>Clostridiaceae</taxon>
        <taxon>Clostridium</taxon>
    </lineage>
</organism>
<proteinExistence type="predicted"/>
<name>A0A060N6A4_CLOBO</name>
<gene>
    <name evidence="1" type="ORF">CBO05P2_095</name>
</gene>
<protein>
    <submittedName>
        <fullName evidence="1">Uncharacterized protein</fullName>
    </submittedName>
</protein>
<sequence length="54" mass="6308">MAKGAEIRNVIIKLPKDVKMEEIERRACQAYARILCEMYPSEVIEKIIEKLENT</sequence>
<reference evidence="1" key="1">
    <citation type="submission" date="2013-10" db="EMBL/GenBank/DDBJ databases">
        <title>Draft genome sequence of Clostridium botulinum type B strain Osaka05.</title>
        <authorList>
            <person name="Sakaguchi Y."/>
            <person name="Hosomi K."/>
            <person name="Uchiyama J."/>
            <person name="Ogura Y."/>
            <person name="Sakaguchi M."/>
            <person name="Kohda T."/>
            <person name="Mukamoto M."/>
            <person name="Misawa N."/>
            <person name="Matsuzaki S."/>
            <person name="Hayashi T."/>
            <person name="Kozaki S."/>
        </authorList>
    </citation>
    <scope>NUCLEOTIDE SEQUENCE</scope>
    <source>
        <strain evidence="1">Osaka05</strain>
    </source>
</reference>
<dbReference type="RefSeq" id="WP_195745636.1">
    <property type="nucleotide sequence ID" value="NZ_BA000059.1"/>
</dbReference>
<dbReference type="AlphaFoldDB" id="A0A060N6A4"/>
<dbReference type="HOGENOM" id="CLU_3041865_0_0_9"/>
<dbReference type="Proteomes" id="UP000054164">
    <property type="component" value="Unassembled WGS sequence"/>
</dbReference>
<evidence type="ECO:0000313" key="1">
    <source>
        <dbReference type="EMBL" id="BAO05120.1"/>
    </source>
</evidence>
<dbReference type="EMBL" id="BA000059">
    <property type="protein sequence ID" value="BAO05120.1"/>
    <property type="molecule type" value="Genomic_DNA"/>
</dbReference>
<accession>A0A060N6A4</accession>